<dbReference type="InterPro" id="IPR036390">
    <property type="entry name" value="WH_DNA-bd_sf"/>
</dbReference>
<proteinExistence type="predicted"/>
<dbReference type="InterPro" id="IPR000524">
    <property type="entry name" value="Tscrpt_reg_HTH_GntR"/>
</dbReference>
<keyword evidence="2 6" id="KW-0238">DNA-binding</keyword>
<evidence type="ECO:0000256" key="2">
    <source>
        <dbReference type="ARBA" id="ARBA00023125"/>
    </source>
</evidence>
<dbReference type="Proteomes" id="UP000809290">
    <property type="component" value="Unassembled WGS sequence"/>
</dbReference>
<dbReference type="GO" id="GO:0003677">
    <property type="term" value="F:DNA binding"/>
    <property type="evidence" value="ECO:0007669"/>
    <property type="project" value="UniProtKB-KW"/>
</dbReference>
<feature type="domain" description="HTH gntR-type" evidence="5">
    <location>
        <begin position="6"/>
        <end position="73"/>
    </location>
</feature>
<evidence type="ECO:0000256" key="3">
    <source>
        <dbReference type="ARBA" id="ARBA00023163"/>
    </source>
</evidence>
<dbReference type="Pfam" id="PF07729">
    <property type="entry name" value="FCD"/>
    <property type="match status" value="1"/>
</dbReference>
<sequence length="244" mass="27213">MNFNFVSAHQRATRTLLDEISTAHLPPGEKLNEVELASRLEISRNTLREAFIALEDYGVIVRQPHRGVHVTLPDEDLVDEIFRVRSLLEPAVLRWSRGLNIDALHECVQDGQLAREAQDHDGAGDANQRFHATIIEGAGSSFADDMMTRVLAIMRLVFIQVSAKHDGFHYPYVELNDEIAQLVDSGQREQAAERMRSYLERSRDELRELLNSPAPTEVADAQGSSEVAAEATSEGTEKVKPASD</sequence>
<name>A0ABS2SJA9_9MICO</name>
<dbReference type="EMBL" id="JAFBCP010000001">
    <property type="protein sequence ID" value="MBM7815684.1"/>
    <property type="molecule type" value="Genomic_DNA"/>
</dbReference>
<dbReference type="Pfam" id="PF00392">
    <property type="entry name" value="GntR"/>
    <property type="match status" value="1"/>
</dbReference>
<protein>
    <submittedName>
        <fullName evidence="6">DNA-binding GntR family transcriptional regulator</fullName>
    </submittedName>
</protein>
<evidence type="ECO:0000259" key="5">
    <source>
        <dbReference type="PROSITE" id="PS50949"/>
    </source>
</evidence>
<dbReference type="SMART" id="SM00895">
    <property type="entry name" value="FCD"/>
    <property type="match status" value="1"/>
</dbReference>
<feature type="compositionally biased region" description="Basic and acidic residues" evidence="4">
    <location>
        <begin position="235"/>
        <end position="244"/>
    </location>
</feature>
<dbReference type="CDD" id="cd07377">
    <property type="entry name" value="WHTH_GntR"/>
    <property type="match status" value="1"/>
</dbReference>
<evidence type="ECO:0000256" key="4">
    <source>
        <dbReference type="SAM" id="MobiDB-lite"/>
    </source>
</evidence>
<comment type="caution">
    <text evidence="6">The sequence shown here is derived from an EMBL/GenBank/DDBJ whole genome shotgun (WGS) entry which is preliminary data.</text>
</comment>
<dbReference type="PROSITE" id="PS50949">
    <property type="entry name" value="HTH_GNTR"/>
    <property type="match status" value="1"/>
</dbReference>
<organism evidence="6 7">
    <name type="scientific">Brevibacterium paucivorans</name>
    <dbReference type="NCBI Taxonomy" id="170994"/>
    <lineage>
        <taxon>Bacteria</taxon>
        <taxon>Bacillati</taxon>
        <taxon>Actinomycetota</taxon>
        <taxon>Actinomycetes</taxon>
        <taxon>Micrococcales</taxon>
        <taxon>Brevibacteriaceae</taxon>
        <taxon>Brevibacterium</taxon>
    </lineage>
</organism>
<keyword evidence="7" id="KW-1185">Reference proteome</keyword>
<dbReference type="InterPro" id="IPR011711">
    <property type="entry name" value="GntR_C"/>
</dbReference>
<gene>
    <name evidence="6" type="ORF">JOE56_000378</name>
</gene>
<dbReference type="InterPro" id="IPR008920">
    <property type="entry name" value="TF_FadR/GntR_C"/>
</dbReference>
<feature type="region of interest" description="Disordered" evidence="4">
    <location>
        <begin position="210"/>
        <end position="244"/>
    </location>
</feature>
<evidence type="ECO:0000313" key="7">
    <source>
        <dbReference type="Proteomes" id="UP000809290"/>
    </source>
</evidence>
<dbReference type="PANTHER" id="PTHR43537:SF45">
    <property type="entry name" value="GNTR FAMILY REGULATORY PROTEIN"/>
    <property type="match status" value="1"/>
</dbReference>
<keyword evidence="3" id="KW-0804">Transcription</keyword>
<keyword evidence="1" id="KW-0805">Transcription regulation</keyword>
<dbReference type="SUPFAM" id="SSF46785">
    <property type="entry name" value="Winged helix' DNA-binding domain"/>
    <property type="match status" value="1"/>
</dbReference>
<dbReference type="InterPro" id="IPR036388">
    <property type="entry name" value="WH-like_DNA-bd_sf"/>
</dbReference>
<dbReference type="RefSeq" id="WP_204514588.1">
    <property type="nucleotide sequence ID" value="NZ_JAFBCP010000001.1"/>
</dbReference>
<evidence type="ECO:0000313" key="6">
    <source>
        <dbReference type="EMBL" id="MBM7815684.1"/>
    </source>
</evidence>
<dbReference type="Gene3D" id="1.10.10.10">
    <property type="entry name" value="Winged helix-like DNA-binding domain superfamily/Winged helix DNA-binding domain"/>
    <property type="match status" value="1"/>
</dbReference>
<dbReference type="SMART" id="SM00345">
    <property type="entry name" value="HTH_GNTR"/>
    <property type="match status" value="1"/>
</dbReference>
<dbReference type="PANTHER" id="PTHR43537">
    <property type="entry name" value="TRANSCRIPTIONAL REGULATOR, GNTR FAMILY"/>
    <property type="match status" value="1"/>
</dbReference>
<accession>A0ABS2SJA9</accession>
<dbReference type="SUPFAM" id="SSF48008">
    <property type="entry name" value="GntR ligand-binding domain-like"/>
    <property type="match status" value="1"/>
</dbReference>
<reference evidence="6 7" key="1">
    <citation type="submission" date="2021-01" db="EMBL/GenBank/DDBJ databases">
        <title>Sequencing the genomes of 1000 actinobacteria strains.</title>
        <authorList>
            <person name="Klenk H.-P."/>
        </authorList>
    </citation>
    <scope>NUCLEOTIDE SEQUENCE [LARGE SCALE GENOMIC DNA]</scope>
    <source>
        <strain evidence="6 7">DSM 13657</strain>
    </source>
</reference>
<evidence type="ECO:0000256" key="1">
    <source>
        <dbReference type="ARBA" id="ARBA00023015"/>
    </source>
</evidence>
<dbReference type="Gene3D" id="1.20.120.530">
    <property type="entry name" value="GntR ligand-binding domain-like"/>
    <property type="match status" value="1"/>
</dbReference>